<dbReference type="EMBL" id="BMAU01021046">
    <property type="protein sequence ID" value="GFX88178.1"/>
    <property type="molecule type" value="Genomic_DNA"/>
</dbReference>
<name>A0A8X6R4D2_TRICX</name>
<evidence type="ECO:0000259" key="4">
    <source>
        <dbReference type="Pfam" id="PF03221"/>
    </source>
</evidence>
<proteinExistence type="inferred from homology"/>
<evidence type="ECO:0000256" key="1">
    <source>
        <dbReference type="ARBA" id="ARBA00007745"/>
    </source>
</evidence>
<dbReference type="InterPro" id="IPR052464">
    <property type="entry name" value="Synovial_Prolif_Regulator"/>
</dbReference>
<sequence>MGQLVSKLDSEDGSKKRKTMKEANDDVLDRALYLWFSQRSKGDSISDPLLSEKAMELNEKLGGSVDFIVSPVSGFIYCMDHTRFSIIRTITYPKNVRFQLIRVFSTLLCVDTTELNMTSSVSIFCLITCLLLVNSPVCHLWDCDFVKEAAQGAADMWDAYTDMREANYIGADKYFHARGNYEAAERGPGGKWAAEVISDVREAFQGSDTADSKADQAANEWGRNGGDPNKYRQEGLPDNY</sequence>
<comment type="caution">
    <text evidence="5">The sequence shown here is derived from an EMBL/GenBank/DDBJ whole genome shotgun (WGS) entry which is preliminary data.</text>
</comment>
<keyword evidence="6" id="KW-1185">Reference proteome</keyword>
<dbReference type="InterPro" id="IPR006600">
    <property type="entry name" value="HTH_CenpB_DNA-bd_dom"/>
</dbReference>
<dbReference type="InterPro" id="IPR000096">
    <property type="entry name" value="Serum_amyloid_A"/>
</dbReference>
<dbReference type="PANTHER" id="PTHR23424">
    <property type="entry name" value="SERUM AMYLOID A"/>
    <property type="match status" value="1"/>
</dbReference>
<dbReference type="GO" id="GO:0003677">
    <property type="term" value="F:DNA binding"/>
    <property type="evidence" value="ECO:0007669"/>
    <property type="project" value="UniProtKB-KW"/>
</dbReference>
<gene>
    <name evidence="5" type="primary">SAA3</name>
    <name evidence="5" type="ORF">TNCV_159921</name>
</gene>
<keyword evidence="2" id="KW-0238">DNA-binding</keyword>
<dbReference type="FunFam" id="1.10.132.110:FF:000001">
    <property type="entry name" value="Serum amyloid A protein"/>
    <property type="match status" value="1"/>
</dbReference>
<dbReference type="SMART" id="SM00197">
    <property type="entry name" value="SAA"/>
    <property type="match status" value="1"/>
</dbReference>
<feature type="compositionally biased region" description="Basic and acidic residues" evidence="3">
    <location>
        <begin position="8"/>
        <end position="21"/>
    </location>
</feature>
<dbReference type="Pfam" id="PF03221">
    <property type="entry name" value="HTH_Tnp_Tc5"/>
    <property type="match status" value="1"/>
</dbReference>
<dbReference type="Pfam" id="PF00277">
    <property type="entry name" value="SAA"/>
    <property type="match status" value="1"/>
</dbReference>
<dbReference type="PRINTS" id="PR00306">
    <property type="entry name" value="SERUMAMYLOID"/>
</dbReference>
<dbReference type="PANTHER" id="PTHR23424:SF29">
    <property type="entry name" value="SERUM AMYLOID A PROTEIN"/>
    <property type="match status" value="1"/>
</dbReference>
<feature type="domain" description="HTH CENPB-type" evidence="4">
    <location>
        <begin position="28"/>
        <end position="70"/>
    </location>
</feature>
<dbReference type="Proteomes" id="UP000887159">
    <property type="component" value="Unassembled WGS sequence"/>
</dbReference>
<dbReference type="Gene3D" id="1.10.132.110">
    <property type="entry name" value="Serum amyloid A protein"/>
    <property type="match status" value="1"/>
</dbReference>
<feature type="compositionally biased region" description="Basic and acidic residues" evidence="3">
    <location>
        <begin position="229"/>
        <end position="240"/>
    </location>
</feature>
<comment type="similarity">
    <text evidence="1">Belongs to the SAA family.</text>
</comment>
<evidence type="ECO:0000313" key="6">
    <source>
        <dbReference type="Proteomes" id="UP000887159"/>
    </source>
</evidence>
<protein>
    <submittedName>
        <fullName evidence="5">Serum amyloid A-3 protein</fullName>
    </submittedName>
</protein>
<evidence type="ECO:0000256" key="2">
    <source>
        <dbReference type="ARBA" id="ARBA00023125"/>
    </source>
</evidence>
<dbReference type="GO" id="GO:0005576">
    <property type="term" value="C:extracellular region"/>
    <property type="evidence" value="ECO:0007669"/>
    <property type="project" value="InterPro"/>
</dbReference>
<evidence type="ECO:0000313" key="5">
    <source>
        <dbReference type="EMBL" id="GFX88178.1"/>
    </source>
</evidence>
<feature type="region of interest" description="Disordered" evidence="3">
    <location>
        <begin position="1"/>
        <end position="21"/>
    </location>
</feature>
<reference evidence="5" key="1">
    <citation type="submission" date="2020-08" db="EMBL/GenBank/DDBJ databases">
        <title>Multicomponent nature underlies the extraordinary mechanical properties of spider dragline silk.</title>
        <authorList>
            <person name="Kono N."/>
            <person name="Nakamura H."/>
            <person name="Mori M."/>
            <person name="Yoshida Y."/>
            <person name="Ohtoshi R."/>
            <person name="Malay A.D."/>
            <person name="Moran D.A.P."/>
            <person name="Tomita M."/>
            <person name="Numata K."/>
            <person name="Arakawa K."/>
        </authorList>
    </citation>
    <scope>NUCLEOTIDE SEQUENCE</scope>
</reference>
<feature type="region of interest" description="Disordered" evidence="3">
    <location>
        <begin position="206"/>
        <end position="240"/>
    </location>
</feature>
<dbReference type="AlphaFoldDB" id="A0A8X6R4D2"/>
<accession>A0A8X6R4D2</accession>
<evidence type="ECO:0000256" key="3">
    <source>
        <dbReference type="SAM" id="MobiDB-lite"/>
    </source>
</evidence>
<dbReference type="Gene3D" id="1.10.10.60">
    <property type="entry name" value="Homeodomain-like"/>
    <property type="match status" value="1"/>
</dbReference>
<organism evidence="5 6">
    <name type="scientific">Trichonephila clavipes</name>
    <name type="common">Golden silk orbweaver</name>
    <name type="synonym">Nephila clavipes</name>
    <dbReference type="NCBI Taxonomy" id="2585209"/>
    <lineage>
        <taxon>Eukaryota</taxon>
        <taxon>Metazoa</taxon>
        <taxon>Ecdysozoa</taxon>
        <taxon>Arthropoda</taxon>
        <taxon>Chelicerata</taxon>
        <taxon>Arachnida</taxon>
        <taxon>Araneae</taxon>
        <taxon>Araneomorphae</taxon>
        <taxon>Entelegynae</taxon>
        <taxon>Araneoidea</taxon>
        <taxon>Nephilidae</taxon>
        <taxon>Trichonephila</taxon>
    </lineage>
</organism>